<feature type="transmembrane region" description="Helical" evidence="1">
    <location>
        <begin position="712"/>
        <end position="736"/>
    </location>
</feature>
<dbReference type="EMBL" id="JAJSON010000024">
    <property type="protein sequence ID" value="MCG9972204.1"/>
    <property type="molecule type" value="Genomic_DNA"/>
</dbReference>
<dbReference type="Gene3D" id="2.130.10.10">
    <property type="entry name" value="YVTN repeat-like/Quinoprotein amine dehydrogenase"/>
    <property type="match status" value="2"/>
</dbReference>
<dbReference type="AlphaFoldDB" id="A0A9X1UXQ5"/>
<dbReference type="GO" id="GO:0003677">
    <property type="term" value="F:DNA binding"/>
    <property type="evidence" value="ECO:0007669"/>
    <property type="project" value="InterPro"/>
</dbReference>
<evidence type="ECO:0000256" key="1">
    <source>
        <dbReference type="SAM" id="Phobius"/>
    </source>
</evidence>
<dbReference type="Gene3D" id="1.10.10.10">
    <property type="entry name" value="Winged helix-like DNA-binding domain superfamily/Winged helix DNA-binding domain"/>
    <property type="match status" value="1"/>
</dbReference>
<feature type="signal peptide" evidence="2">
    <location>
        <begin position="1"/>
        <end position="21"/>
    </location>
</feature>
<evidence type="ECO:0000313" key="5">
    <source>
        <dbReference type="Proteomes" id="UP001139344"/>
    </source>
</evidence>
<dbReference type="Pfam" id="PF00196">
    <property type="entry name" value="GerE"/>
    <property type="match status" value="1"/>
</dbReference>
<evidence type="ECO:0000313" key="4">
    <source>
        <dbReference type="EMBL" id="MCG9972204.1"/>
    </source>
</evidence>
<dbReference type="InterPro" id="IPR015943">
    <property type="entry name" value="WD40/YVTN_repeat-like_dom_sf"/>
</dbReference>
<dbReference type="RefSeq" id="WP_240099213.1">
    <property type="nucleotide sequence ID" value="NZ_JAJSON010000024.1"/>
</dbReference>
<evidence type="ECO:0000256" key="2">
    <source>
        <dbReference type="SAM" id="SignalP"/>
    </source>
</evidence>
<accession>A0A9X1UXQ5</accession>
<sequence length="913" mass="105635">MKLFCFKILVLFCLSGFYSYSQELVPPIQNFSPSEYVAASQNWDIAVDERGVVYTANNQGLLVFDGLNWELFPLESQSIIRSVYPHNGRIYTGSYQEFGYWETTDEGCMTYNSLTPLMDEINMQSDEFWEITSHNDAIYFRSFGAVYKYQDNKITKIEDLVSTALGRFQDKLLLAPRKNGIVYVNDSGAIKPLEGNPGVIEDLNIIDLESSGDTLYIGAREGLYFYSNNRFKRFWNDKLNSLLAKTELNHIISVSGNELVLGTIKNGIIHYNIKEDSFHVFNRNSGLQNNTILGMAYARDKLWLALDNGVDLIELNSPIKFYTDNTGELGAVYDLQIYRDNYYLASNTGVYRFSNEKLELIDNGADHAWNLELIDNVLYANHNTGTYKIINNQFIPVETRTGSFSIIKRDKEEQLLVCHYTGLSLYNPALEEIRELEAVNFPVKEVVFEGENKIWAAHPYEGIYKITTGSWEDIQVEKIPALGNSENFSPEIYKINDQIISYVNEQWYKYNPFTDKFENFKELHAYDSCRLIIKDDYNKYVFVDSNDGSLIITNLKGDKLSIPAQKLNNRLVKGNENFISLNDSISFVTLNDGFARINLKKVQKEMEDQWISTPILKEFSDEVKRYSLEGSPVIPYRNAKNISLKAGMPVSEAMELKYTLNGEEKLSGTVNGGQVNFRNLKHGDYNLQLSAIGGSLNQVSSENFNFTIAPPWYFSIWMKTVYAFILVAIFFLVFWLNQQKLKKHQLQLEEKFEKEHSERLNRLEKQRLMNEIDLKRKELANTTMMAAKKNEVLMEIQGELNKDKNKFSNQFRIKHIMNKINNAVKNKDEWKVFETNFNEVHEDFFKDLLEQYPKLTSKDLKLCSYLKMNLSSKEIAPLMGISVRGVEVHRYRLRKKMKLESDVNLTKFLIKNF</sequence>
<name>A0A9X1UXQ5_9FLAO</name>
<keyword evidence="1" id="KW-0472">Membrane</keyword>
<dbReference type="SUPFAM" id="SSF101898">
    <property type="entry name" value="NHL repeat"/>
    <property type="match status" value="1"/>
</dbReference>
<dbReference type="Proteomes" id="UP001139344">
    <property type="component" value="Unassembled WGS sequence"/>
</dbReference>
<dbReference type="Gene3D" id="2.60.40.10">
    <property type="entry name" value="Immunoglobulins"/>
    <property type="match status" value="1"/>
</dbReference>
<keyword evidence="1" id="KW-1133">Transmembrane helix</keyword>
<organism evidence="4 5">
    <name type="scientific">Christiangramia crocea</name>
    <dbReference type="NCBI Taxonomy" id="2904124"/>
    <lineage>
        <taxon>Bacteria</taxon>
        <taxon>Pseudomonadati</taxon>
        <taxon>Bacteroidota</taxon>
        <taxon>Flavobacteriia</taxon>
        <taxon>Flavobacteriales</taxon>
        <taxon>Flavobacteriaceae</taxon>
        <taxon>Christiangramia</taxon>
    </lineage>
</organism>
<dbReference type="InterPro" id="IPR000792">
    <property type="entry name" value="Tscrpt_reg_LuxR_C"/>
</dbReference>
<dbReference type="InterPro" id="IPR036388">
    <property type="entry name" value="WH-like_DNA-bd_sf"/>
</dbReference>
<dbReference type="SMART" id="SM00421">
    <property type="entry name" value="HTH_LUXR"/>
    <property type="match status" value="1"/>
</dbReference>
<keyword evidence="1" id="KW-0812">Transmembrane</keyword>
<evidence type="ECO:0000259" key="3">
    <source>
        <dbReference type="SMART" id="SM00421"/>
    </source>
</evidence>
<dbReference type="SUPFAM" id="SSF46894">
    <property type="entry name" value="C-terminal effector domain of the bipartite response regulators"/>
    <property type="match status" value="1"/>
</dbReference>
<gene>
    <name evidence="4" type="ORF">LU635_11205</name>
</gene>
<dbReference type="GO" id="GO:0006355">
    <property type="term" value="P:regulation of DNA-templated transcription"/>
    <property type="evidence" value="ECO:0007669"/>
    <property type="project" value="InterPro"/>
</dbReference>
<comment type="caution">
    <text evidence="4">The sequence shown here is derived from an EMBL/GenBank/DDBJ whole genome shotgun (WGS) entry which is preliminary data.</text>
</comment>
<dbReference type="InterPro" id="IPR013783">
    <property type="entry name" value="Ig-like_fold"/>
</dbReference>
<protein>
    <submittedName>
        <fullName evidence="4">LuxR C-terminal-related transcriptional regulator</fullName>
    </submittedName>
</protein>
<feature type="domain" description="HTH luxR-type" evidence="3">
    <location>
        <begin position="852"/>
        <end position="909"/>
    </location>
</feature>
<proteinExistence type="predicted"/>
<keyword evidence="5" id="KW-1185">Reference proteome</keyword>
<feature type="chain" id="PRO_5040867129" evidence="2">
    <location>
        <begin position="22"/>
        <end position="913"/>
    </location>
</feature>
<dbReference type="InterPro" id="IPR016032">
    <property type="entry name" value="Sig_transdc_resp-reg_C-effctor"/>
</dbReference>
<reference evidence="4" key="1">
    <citation type="submission" date="2021-12" db="EMBL/GenBank/DDBJ databases">
        <title>Description of Gramella crocea sp. nov., a new bacterium isolated from activated sludge.</title>
        <authorList>
            <person name="Zhang X."/>
        </authorList>
    </citation>
    <scope>NUCLEOTIDE SEQUENCE</scope>
    <source>
        <strain evidence="4">YB25</strain>
    </source>
</reference>
<keyword evidence="2" id="KW-0732">Signal</keyword>